<reference evidence="3 4" key="1">
    <citation type="submission" date="2011-07" db="EMBL/GenBank/DDBJ databases">
        <authorList>
            <person name="Coyne R."/>
            <person name="Brami D."/>
            <person name="Johnson J."/>
            <person name="Hostetler J."/>
            <person name="Hannick L."/>
            <person name="Clark T."/>
            <person name="Cassidy-Hanley D."/>
            <person name="Inman J."/>
        </authorList>
    </citation>
    <scope>NUCLEOTIDE SEQUENCE [LARGE SCALE GENOMIC DNA]</scope>
    <source>
        <strain evidence="3 4">G5</strain>
    </source>
</reference>
<dbReference type="AlphaFoldDB" id="G0QR56"/>
<feature type="domain" description="JmjN" evidence="1">
    <location>
        <begin position="14"/>
        <end position="56"/>
    </location>
</feature>
<evidence type="ECO:0000259" key="1">
    <source>
        <dbReference type="PROSITE" id="PS51183"/>
    </source>
</evidence>
<dbReference type="GO" id="GO:0010468">
    <property type="term" value="P:regulation of gene expression"/>
    <property type="evidence" value="ECO:0007669"/>
    <property type="project" value="TreeGrafter"/>
</dbReference>
<gene>
    <name evidence="3" type="ORF">IMG5_089010</name>
</gene>
<dbReference type="Pfam" id="PF02373">
    <property type="entry name" value="JmjC"/>
    <property type="match status" value="1"/>
</dbReference>
<dbReference type="GO" id="GO:0000785">
    <property type="term" value="C:chromatin"/>
    <property type="evidence" value="ECO:0007669"/>
    <property type="project" value="TreeGrafter"/>
</dbReference>
<dbReference type="SMART" id="SM00545">
    <property type="entry name" value="JmjN"/>
    <property type="match status" value="1"/>
</dbReference>
<dbReference type="PROSITE" id="PS51184">
    <property type="entry name" value="JMJC"/>
    <property type="match status" value="1"/>
</dbReference>
<dbReference type="GO" id="GO:0032454">
    <property type="term" value="F:histone H3K9 demethylase activity"/>
    <property type="evidence" value="ECO:0007669"/>
    <property type="project" value="TreeGrafter"/>
</dbReference>
<dbReference type="SMART" id="SM00558">
    <property type="entry name" value="JmjC"/>
    <property type="match status" value="1"/>
</dbReference>
<dbReference type="InParanoid" id="G0QR56"/>
<dbReference type="GO" id="GO:0051864">
    <property type="term" value="F:histone H3K36 demethylase activity"/>
    <property type="evidence" value="ECO:0007669"/>
    <property type="project" value="TreeGrafter"/>
</dbReference>
<feature type="domain" description="JmjC" evidence="2">
    <location>
        <begin position="142"/>
        <end position="308"/>
    </location>
</feature>
<keyword evidence="4" id="KW-1185">Reference proteome</keyword>
<evidence type="ECO:0000313" key="3">
    <source>
        <dbReference type="EMBL" id="EGR32296.1"/>
    </source>
</evidence>
<protein>
    <submittedName>
        <fullName evidence="3">Jumonji domain protein 2b</fullName>
    </submittedName>
</protein>
<organism evidence="3 4">
    <name type="scientific">Ichthyophthirius multifiliis</name>
    <name type="common">White spot disease agent</name>
    <name type="synonym">Ich</name>
    <dbReference type="NCBI Taxonomy" id="5932"/>
    <lineage>
        <taxon>Eukaryota</taxon>
        <taxon>Sar</taxon>
        <taxon>Alveolata</taxon>
        <taxon>Ciliophora</taxon>
        <taxon>Intramacronucleata</taxon>
        <taxon>Oligohymenophorea</taxon>
        <taxon>Hymenostomatida</taxon>
        <taxon>Ophryoglenina</taxon>
        <taxon>Ichthyophthirius</taxon>
    </lineage>
</organism>
<proteinExistence type="predicted"/>
<dbReference type="PANTHER" id="PTHR10694:SF7">
    <property type="entry name" value="[HISTONE H3]-TRIMETHYL-L-LYSINE(9) DEMETHYLASE"/>
    <property type="match status" value="1"/>
</dbReference>
<dbReference type="OrthoDB" id="9547406at2759"/>
<name>G0QR56_ICHMU</name>
<dbReference type="GO" id="GO:0005634">
    <property type="term" value="C:nucleus"/>
    <property type="evidence" value="ECO:0007669"/>
    <property type="project" value="TreeGrafter"/>
</dbReference>
<dbReference type="eggNOG" id="KOG0958">
    <property type="taxonomic scope" value="Eukaryota"/>
</dbReference>
<dbReference type="RefSeq" id="XP_004035782.1">
    <property type="nucleotide sequence ID" value="XM_004035734.1"/>
</dbReference>
<dbReference type="EMBL" id="GL983726">
    <property type="protein sequence ID" value="EGR32296.1"/>
    <property type="molecule type" value="Genomic_DNA"/>
</dbReference>
<accession>G0QR56</accession>
<dbReference type="InterPro" id="IPR003347">
    <property type="entry name" value="JmjC_dom"/>
</dbReference>
<sequence length="401" mass="47137">MQPREEEYNIIPFCPILHPTMEEFSNFQNYIEQVENKYSKDHGMVKVVPPKQWKARQQDYAQSLEDKMISDPIEQNPQGKGGIYECVHIMRKSIPIREYRKKAIIFNHFTEGKSIETVENLFWKNISFSPPLYGSDIQMSIFDDGVLWNLRNLDSILAKGLNKTLQGVNTPYVYIGCWKTMFAWHKEDLDLGAINYLHYGKPKFWYCAPRDDGQQLEDIAKSIFSENYNKCHQFLRHKTSVINPYQLVKKSNLKIRLTKMAQKEGEFILVFGGAYHSGFNWGYNIAEAVNYGSFNWLNIFPLYQQCNCNSDNVRLNPKEFIQTLLKNSPDLKNVNAIKRFKQWAISQDEEEKFMFSSDNEYQDMNHNKNKNRNKNIKTRSNKKLKMKSNKTTGVKKMIHKV</sequence>
<dbReference type="STRING" id="857967.G0QR56"/>
<dbReference type="PANTHER" id="PTHR10694">
    <property type="entry name" value="LYSINE-SPECIFIC DEMETHYLASE"/>
    <property type="match status" value="1"/>
</dbReference>
<dbReference type="InterPro" id="IPR003349">
    <property type="entry name" value="JmjN"/>
</dbReference>
<dbReference type="PROSITE" id="PS51183">
    <property type="entry name" value="JMJN"/>
    <property type="match status" value="1"/>
</dbReference>
<dbReference type="OMA" id="RASICKC"/>
<dbReference type="Pfam" id="PF02375">
    <property type="entry name" value="JmjN"/>
    <property type="match status" value="1"/>
</dbReference>
<evidence type="ECO:0000313" key="4">
    <source>
        <dbReference type="Proteomes" id="UP000008983"/>
    </source>
</evidence>
<evidence type="ECO:0000259" key="2">
    <source>
        <dbReference type="PROSITE" id="PS51184"/>
    </source>
</evidence>
<dbReference type="SUPFAM" id="SSF51197">
    <property type="entry name" value="Clavaminate synthase-like"/>
    <property type="match status" value="1"/>
</dbReference>
<dbReference type="Proteomes" id="UP000008983">
    <property type="component" value="Unassembled WGS sequence"/>
</dbReference>
<dbReference type="GeneID" id="14908456"/>
<dbReference type="Gene3D" id="2.60.120.650">
    <property type="entry name" value="Cupin"/>
    <property type="match status" value="1"/>
</dbReference>